<dbReference type="Gene3D" id="3.40.50.10150">
    <property type="entry name" value="B12-dependent dehydatase associated subunit"/>
    <property type="match status" value="1"/>
</dbReference>
<accession>A0A023T5A7</accession>
<gene>
    <name evidence="1" type="primary">dhaG</name>
</gene>
<dbReference type="InterPro" id="IPR009192">
    <property type="entry name" value="Diol/glycerol_deHydtase_re_ssu"/>
</dbReference>
<dbReference type="SUPFAM" id="SSF52968">
    <property type="entry name" value="B12-dependent dehydatase associated subunit"/>
    <property type="match status" value="1"/>
</dbReference>
<name>A0A023T5A7_KLEPN</name>
<proteinExistence type="predicted"/>
<dbReference type="InterPro" id="IPR003208">
    <property type="entry name" value="Dehydtase/Dehydtase_re"/>
</dbReference>
<dbReference type="InterPro" id="IPR010254">
    <property type="entry name" value="B12-dep_deHydtase_bsu"/>
</dbReference>
<organism evidence="1">
    <name type="scientific">Klebsiella pneumoniae subsp. pneumoniae</name>
    <dbReference type="NCBI Taxonomy" id="72407"/>
    <lineage>
        <taxon>Bacteria</taxon>
        <taxon>Pseudomonadati</taxon>
        <taxon>Pseudomonadota</taxon>
        <taxon>Gammaproteobacteria</taxon>
        <taxon>Enterobacterales</taxon>
        <taxon>Enterobacteriaceae</taxon>
        <taxon>Klebsiella/Raoultella group</taxon>
        <taxon>Klebsiella</taxon>
        <taxon>Klebsiella pneumoniae complex</taxon>
    </lineage>
</organism>
<protein>
    <submittedName>
        <fullName evidence="1">Glycerol dehydratase reactivation factor small subunit</fullName>
    </submittedName>
</protein>
<dbReference type="PIRSF" id="PIRSF011503">
    <property type="entry name" value="DdrB_PduH"/>
    <property type="match status" value="1"/>
</dbReference>
<dbReference type="AlphaFoldDB" id="A0A023T5A7"/>
<dbReference type="EMBL" id="KJ206474">
    <property type="protein sequence ID" value="AHX83545.1"/>
    <property type="molecule type" value="Genomic_DNA"/>
</dbReference>
<evidence type="ECO:0000313" key="1">
    <source>
        <dbReference type="EMBL" id="AHX83545.1"/>
    </source>
</evidence>
<dbReference type="Pfam" id="PF02288">
    <property type="entry name" value="Dehydratase_MU"/>
    <property type="match status" value="1"/>
</dbReference>
<reference evidence="1" key="1">
    <citation type="submission" date="2014-01" db="EMBL/GenBank/DDBJ databases">
        <title>Role of dihydroxyacetone kinases I and II in the dha regulon of Klebsiella pneumoniae.</title>
        <authorList>
            <person name="Wei D."/>
            <person name="Wang M."/>
            <person name="Shi J."/>
            <person name="Jiang B."/>
            <person name="Hao J."/>
        </authorList>
    </citation>
    <scope>NUCLEOTIDE SEQUENCE</scope>
    <source>
        <strain evidence="1">CGMCC 1.6366</strain>
    </source>
</reference>
<sequence>MSLSPPGVRLFYDPRGHHACAINELCWGLEEQGVPCQTVSCDEGGDADTLSALAARSSTLRVGIGLSAAGEIALTHAQLPADAPLATGHVTDSRDHLRTLGANAGQLVKVLPLSERS</sequence>